<accession>A0A1F6V3L3</accession>
<organism evidence="8 9">
    <name type="scientific">Candidatus Nomurabacteria bacterium RIFCSPHIGHO2_01_FULL_40_20</name>
    <dbReference type="NCBI Taxonomy" id="1801738"/>
    <lineage>
        <taxon>Bacteria</taxon>
        <taxon>Candidatus Nomuraibacteriota</taxon>
    </lineage>
</organism>
<keyword evidence="3 6" id="KW-0328">Glycosyltransferase</keyword>
<evidence type="ECO:0000313" key="9">
    <source>
        <dbReference type="Proteomes" id="UP000178985"/>
    </source>
</evidence>
<dbReference type="UniPathway" id="UPA00070">
    <property type="reaction ID" value="UER00119"/>
</dbReference>
<evidence type="ECO:0000256" key="1">
    <source>
        <dbReference type="ARBA" id="ARBA00004889"/>
    </source>
</evidence>
<sequence>MSEVLDILKKVGAVLTNDHFVGTSGLHFDTYVNKDFLYPHTAETSEICRLYAEKYKDKDIEVVVGPALGGIILSQWVAYHLSEIYEKEVLGIYTEKNSEGNQFFNRGYDSYVKGKRVLVVEDNAVTGGSVMKVINAVKGAGGEIVGACVMVNKDTEKVNSETLGVPFEALSELPVTVYSAEDCPLCKNGVPINTKIGHGKKFLESRAAL</sequence>
<reference evidence="8 9" key="1">
    <citation type="journal article" date="2016" name="Nat. Commun.">
        <title>Thousands of microbial genomes shed light on interconnected biogeochemical processes in an aquifer system.</title>
        <authorList>
            <person name="Anantharaman K."/>
            <person name="Brown C.T."/>
            <person name="Hug L.A."/>
            <person name="Sharon I."/>
            <person name="Castelle C.J."/>
            <person name="Probst A.J."/>
            <person name="Thomas B.C."/>
            <person name="Singh A."/>
            <person name="Wilkins M.J."/>
            <person name="Karaoz U."/>
            <person name="Brodie E.L."/>
            <person name="Williams K.H."/>
            <person name="Hubbard S.S."/>
            <person name="Banfield J.F."/>
        </authorList>
    </citation>
    <scope>NUCLEOTIDE SEQUENCE [LARGE SCALE GENOMIC DNA]</scope>
</reference>
<proteinExistence type="inferred from homology"/>
<gene>
    <name evidence="6" type="primary">pyrE</name>
    <name evidence="8" type="ORF">A2733_03080</name>
</gene>
<dbReference type="CDD" id="cd06223">
    <property type="entry name" value="PRTases_typeI"/>
    <property type="match status" value="1"/>
</dbReference>
<dbReference type="GO" id="GO:0044205">
    <property type="term" value="P:'de novo' UMP biosynthetic process"/>
    <property type="evidence" value="ECO:0007669"/>
    <property type="project" value="UniProtKB-UniRule"/>
</dbReference>
<dbReference type="Proteomes" id="UP000178985">
    <property type="component" value="Unassembled WGS sequence"/>
</dbReference>
<protein>
    <recommendedName>
        <fullName evidence="2 6">Orotate phosphoribosyltransferase</fullName>
        <shortName evidence="6">OPRT</shortName>
        <shortName evidence="6">OPRTase</shortName>
        <ecNumber evidence="2 6">2.4.2.10</ecNumber>
    </recommendedName>
</protein>
<comment type="caution">
    <text evidence="8">The sequence shown here is derived from an EMBL/GenBank/DDBJ whole genome shotgun (WGS) entry which is preliminary data.</text>
</comment>
<name>A0A1F6V3L3_9BACT</name>
<evidence type="ECO:0000256" key="3">
    <source>
        <dbReference type="ARBA" id="ARBA00022676"/>
    </source>
</evidence>
<dbReference type="Gene3D" id="3.40.50.2020">
    <property type="match status" value="1"/>
</dbReference>
<keyword evidence="5 6" id="KW-0665">Pyrimidine biosynthesis</keyword>
<evidence type="ECO:0000313" key="8">
    <source>
        <dbReference type="EMBL" id="OGI64212.1"/>
    </source>
</evidence>
<dbReference type="InterPro" id="IPR000836">
    <property type="entry name" value="PRTase_dom"/>
</dbReference>
<comment type="caution">
    <text evidence="6">Lacks conserved residue(s) required for the propagation of feature annotation.</text>
</comment>
<dbReference type="SUPFAM" id="SSF53271">
    <property type="entry name" value="PRTase-like"/>
    <property type="match status" value="1"/>
</dbReference>
<comment type="similarity">
    <text evidence="6">Belongs to the purine/pyrimidine phosphoribosyltransferase family. PyrE subfamily.</text>
</comment>
<comment type="subunit">
    <text evidence="6">Homodimer.</text>
</comment>
<feature type="domain" description="Phosphoribosyltransferase" evidence="7">
    <location>
        <begin position="39"/>
        <end position="160"/>
    </location>
</feature>
<evidence type="ECO:0000256" key="4">
    <source>
        <dbReference type="ARBA" id="ARBA00022679"/>
    </source>
</evidence>
<dbReference type="GO" id="GO:0019856">
    <property type="term" value="P:pyrimidine nucleobase biosynthetic process"/>
    <property type="evidence" value="ECO:0007669"/>
    <property type="project" value="TreeGrafter"/>
</dbReference>
<dbReference type="EMBL" id="MFTO01000005">
    <property type="protein sequence ID" value="OGI64212.1"/>
    <property type="molecule type" value="Genomic_DNA"/>
</dbReference>
<feature type="binding site" description="in other chain" evidence="6">
    <location>
        <begin position="121"/>
        <end position="129"/>
    </location>
    <ligand>
        <name>5-phospho-alpha-D-ribose 1-diphosphate</name>
        <dbReference type="ChEBI" id="CHEBI:58017"/>
        <note>ligand shared between dimeric partners</note>
    </ligand>
</feature>
<evidence type="ECO:0000256" key="2">
    <source>
        <dbReference type="ARBA" id="ARBA00011971"/>
    </source>
</evidence>
<keyword evidence="4 6" id="KW-0808">Transferase</keyword>
<comment type="pathway">
    <text evidence="1 6">Pyrimidine metabolism; UMP biosynthesis via de novo pathway; UMP from orotate: step 1/2.</text>
</comment>
<dbReference type="InterPro" id="IPR029057">
    <property type="entry name" value="PRTase-like"/>
</dbReference>
<evidence type="ECO:0000256" key="5">
    <source>
        <dbReference type="ARBA" id="ARBA00022975"/>
    </source>
</evidence>
<dbReference type="AlphaFoldDB" id="A0A1F6V3L3"/>
<dbReference type="GO" id="GO:0004588">
    <property type="term" value="F:orotate phosphoribosyltransferase activity"/>
    <property type="evidence" value="ECO:0007669"/>
    <property type="project" value="UniProtKB-UniRule"/>
</dbReference>
<comment type="catalytic activity">
    <reaction evidence="6">
        <text>orotidine 5'-phosphate + diphosphate = orotate + 5-phospho-alpha-D-ribose 1-diphosphate</text>
        <dbReference type="Rhea" id="RHEA:10380"/>
        <dbReference type="ChEBI" id="CHEBI:30839"/>
        <dbReference type="ChEBI" id="CHEBI:33019"/>
        <dbReference type="ChEBI" id="CHEBI:57538"/>
        <dbReference type="ChEBI" id="CHEBI:58017"/>
        <dbReference type="EC" id="2.4.2.10"/>
    </reaction>
</comment>
<comment type="cofactor">
    <cofactor evidence="6">
        <name>Mg(2+)</name>
        <dbReference type="ChEBI" id="CHEBI:18420"/>
    </cofactor>
</comment>
<dbReference type="EC" id="2.4.2.10" evidence="2 6"/>
<dbReference type="PANTHER" id="PTHR19278">
    <property type="entry name" value="OROTATE PHOSPHORIBOSYLTRANSFERASE"/>
    <property type="match status" value="1"/>
</dbReference>
<feature type="binding site" description="in other chain" evidence="6">
    <location>
        <position position="96"/>
    </location>
    <ligand>
        <name>5-phospho-alpha-D-ribose 1-diphosphate</name>
        <dbReference type="ChEBI" id="CHEBI:58017"/>
        <note>ligand shared between dimeric partners</note>
    </ligand>
</feature>
<dbReference type="HAMAP" id="MF_01208">
    <property type="entry name" value="PyrE"/>
    <property type="match status" value="1"/>
</dbReference>
<dbReference type="PANTHER" id="PTHR19278:SF9">
    <property type="entry name" value="URIDINE 5'-MONOPHOSPHATE SYNTHASE"/>
    <property type="match status" value="1"/>
</dbReference>
<evidence type="ECO:0000259" key="7">
    <source>
        <dbReference type="Pfam" id="PF00156"/>
    </source>
</evidence>
<dbReference type="GO" id="GO:0000287">
    <property type="term" value="F:magnesium ion binding"/>
    <property type="evidence" value="ECO:0007669"/>
    <property type="project" value="UniProtKB-UniRule"/>
</dbReference>
<dbReference type="InterPro" id="IPR023031">
    <property type="entry name" value="OPRT"/>
</dbReference>
<dbReference type="Pfam" id="PF00156">
    <property type="entry name" value="Pribosyltran"/>
    <property type="match status" value="1"/>
</dbReference>
<comment type="function">
    <text evidence="6">Catalyzes the transfer of a ribosyl phosphate group from 5-phosphoribose 1-diphosphate to orotate, leading to the formation of orotidine monophosphate (OMP).</text>
</comment>
<keyword evidence="6" id="KW-0460">Magnesium</keyword>
<evidence type="ECO:0000256" key="6">
    <source>
        <dbReference type="HAMAP-Rule" id="MF_01208"/>
    </source>
</evidence>